<name>A0A261EVF3_9BIFI</name>
<feature type="domain" description="BPL/LPL catalytic" evidence="1">
    <location>
        <begin position="187"/>
        <end position="384"/>
    </location>
</feature>
<dbReference type="PANTHER" id="PTHR43679:SF2">
    <property type="entry name" value="OCTANOYL-[GCVH]:PROTEIN N-OCTANOYLTRANSFERASE"/>
    <property type="match status" value="1"/>
</dbReference>
<dbReference type="OrthoDB" id="9788148at2"/>
<protein>
    <submittedName>
        <fullName evidence="2">Biotin/lipoate A/B protein ligase family</fullName>
    </submittedName>
</protein>
<dbReference type="RefSeq" id="WP_094722282.1">
    <property type="nucleotide sequence ID" value="NZ_MWWS01000003.1"/>
</dbReference>
<reference evidence="2 3" key="1">
    <citation type="journal article" date="2017" name="BMC Genomics">
        <title>Comparative genomic and phylogenomic analyses of the Bifidobacteriaceae family.</title>
        <authorList>
            <person name="Lugli G.A."/>
            <person name="Milani C."/>
            <person name="Turroni F."/>
            <person name="Duranti S."/>
            <person name="Mancabelli L."/>
            <person name="Mangifesta M."/>
            <person name="Ferrario C."/>
            <person name="Modesto M."/>
            <person name="Mattarelli P."/>
            <person name="Jiri K."/>
            <person name="van Sinderen D."/>
            <person name="Ventura M."/>
        </authorList>
    </citation>
    <scope>NUCLEOTIDE SEQUENCE [LARGE SCALE GENOMIC DNA]</scope>
    <source>
        <strain evidence="2 3">DSM 22924</strain>
    </source>
</reference>
<proteinExistence type="predicted"/>
<keyword evidence="3" id="KW-1185">Reference proteome</keyword>
<dbReference type="InterPro" id="IPR045864">
    <property type="entry name" value="aa-tRNA-synth_II/BPL/LPL"/>
</dbReference>
<evidence type="ECO:0000259" key="1">
    <source>
        <dbReference type="PROSITE" id="PS51733"/>
    </source>
</evidence>
<dbReference type="Gene3D" id="3.30.390.50">
    <property type="entry name" value="CO dehydrogenase flavoprotein, C-terminal domain"/>
    <property type="match status" value="1"/>
</dbReference>
<evidence type="ECO:0000313" key="3">
    <source>
        <dbReference type="Proteomes" id="UP000216004"/>
    </source>
</evidence>
<comment type="caution">
    <text evidence="2">The sequence shown here is derived from an EMBL/GenBank/DDBJ whole genome shotgun (WGS) entry which is preliminary data.</text>
</comment>
<dbReference type="Gene3D" id="3.30.930.10">
    <property type="entry name" value="Bira Bifunctional Protein, Domain 2"/>
    <property type="match status" value="1"/>
</dbReference>
<dbReference type="InterPro" id="IPR050664">
    <property type="entry name" value="Octanoyltrans_LipM/LipL"/>
</dbReference>
<dbReference type="AlphaFoldDB" id="A0A261EVF3"/>
<dbReference type="InterPro" id="IPR004143">
    <property type="entry name" value="BPL_LPL_catalytic"/>
</dbReference>
<dbReference type="PROSITE" id="PS51733">
    <property type="entry name" value="BPL_LPL_CATALYTIC"/>
    <property type="match status" value="1"/>
</dbReference>
<dbReference type="Proteomes" id="UP000216004">
    <property type="component" value="Unassembled WGS sequence"/>
</dbReference>
<dbReference type="PANTHER" id="PTHR43679">
    <property type="entry name" value="OCTANOYLTRANSFERASE LIPM-RELATED"/>
    <property type="match status" value="1"/>
</dbReference>
<dbReference type="SUPFAM" id="SSF55681">
    <property type="entry name" value="Class II aaRS and biotin synthetases"/>
    <property type="match status" value="1"/>
</dbReference>
<sequence>MISQALTTYRGECKLPGGKLVAVSVQLNPQVFLTRGASHVEHCQIDGDFFIDAARDQLNILKALEREIENIVLPLAEGDINGRLEAVINRYKDSYLIGINANTITLALIRALTQVPGYPTNTIDGHLHTRTDLLDRILTLDDFTNAQTSDFFDRWGQLPLNVIMDVEREPAEQIGLDLAMLQAVDRGEQPPSLRIWQWASPAVVIGRFQSLHNEVHVARAHELGFTVVRRMSGGGAMFAEPDRVITYSLYLPISFASGLNRTLTYYLCDVWLLKGLEHLGITAGWTGMNDIASPKGKIGGSAQRRLPVHPGRVGAFLHHDMLSYSIDADKMVQVLNTSDEKVVDKAVRSAKARIDPLERQTRLSRKQLTEALVATLPDIAPATRLSVVNEQMAVQGNELAAKYFCSTQWTASII</sequence>
<accession>A0A261EVF3</accession>
<gene>
    <name evidence="2" type="ORF">BOCO_0226</name>
</gene>
<dbReference type="EMBL" id="MWWS01000003">
    <property type="protein sequence ID" value="OZG50626.1"/>
    <property type="molecule type" value="Genomic_DNA"/>
</dbReference>
<dbReference type="CDD" id="cd16443">
    <property type="entry name" value="LplA"/>
    <property type="match status" value="1"/>
</dbReference>
<evidence type="ECO:0000313" key="2">
    <source>
        <dbReference type="EMBL" id="OZG50626.1"/>
    </source>
</evidence>
<dbReference type="GO" id="GO:0016874">
    <property type="term" value="F:ligase activity"/>
    <property type="evidence" value="ECO:0007669"/>
    <property type="project" value="UniProtKB-KW"/>
</dbReference>
<keyword evidence="2" id="KW-0436">Ligase</keyword>
<dbReference type="Pfam" id="PF21948">
    <property type="entry name" value="LplA-B_cat"/>
    <property type="match status" value="1"/>
</dbReference>
<organism evidence="2 3">
    <name type="scientific">Bombiscardovia coagulans</name>
    <dbReference type="NCBI Taxonomy" id="686666"/>
    <lineage>
        <taxon>Bacteria</taxon>
        <taxon>Bacillati</taxon>
        <taxon>Actinomycetota</taxon>
        <taxon>Actinomycetes</taxon>
        <taxon>Bifidobacteriales</taxon>
        <taxon>Bifidobacteriaceae</taxon>
        <taxon>Bombiscardovia</taxon>
    </lineage>
</organism>